<dbReference type="PROSITE" id="PS00868">
    <property type="entry name" value="CYS_MET_METAB_PP"/>
    <property type="match status" value="1"/>
</dbReference>
<comment type="cofactor">
    <cofactor evidence="1 5">
        <name>pyridoxal 5'-phosphate</name>
        <dbReference type="ChEBI" id="CHEBI:597326"/>
    </cofactor>
</comment>
<name>A0A0R1ZQ12_9LACO</name>
<dbReference type="GO" id="GO:0005737">
    <property type="term" value="C:cytoplasm"/>
    <property type="evidence" value="ECO:0007669"/>
    <property type="project" value="TreeGrafter"/>
</dbReference>
<dbReference type="Gene3D" id="3.90.1150.10">
    <property type="entry name" value="Aspartate Aminotransferase, domain 1"/>
    <property type="match status" value="1"/>
</dbReference>
<keyword evidence="7" id="KW-1185">Reference proteome</keyword>
<gene>
    <name evidence="6" type="ORF">FC18_GL001465</name>
</gene>
<dbReference type="GO" id="GO:0016846">
    <property type="term" value="F:carbon-sulfur lyase activity"/>
    <property type="evidence" value="ECO:0007669"/>
    <property type="project" value="TreeGrafter"/>
</dbReference>
<dbReference type="SUPFAM" id="SSF53383">
    <property type="entry name" value="PLP-dependent transferases"/>
    <property type="match status" value="1"/>
</dbReference>
<comment type="similarity">
    <text evidence="2 5">Belongs to the trans-sulfuration enzymes family.</text>
</comment>
<organism evidence="6 7">
    <name type="scientific">Lacticaseibacillus sharpeae JCM 1186 = DSM 20505</name>
    <dbReference type="NCBI Taxonomy" id="1291052"/>
    <lineage>
        <taxon>Bacteria</taxon>
        <taxon>Bacillati</taxon>
        <taxon>Bacillota</taxon>
        <taxon>Bacilli</taxon>
        <taxon>Lactobacillales</taxon>
        <taxon>Lactobacillaceae</taxon>
        <taxon>Lacticaseibacillus</taxon>
    </lineage>
</organism>
<dbReference type="FunFam" id="3.40.640.10:FF:000009">
    <property type="entry name" value="Cystathionine gamma-synthase homolog"/>
    <property type="match status" value="1"/>
</dbReference>
<reference evidence="6 7" key="1">
    <citation type="journal article" date="2015" name="Genome Announc.">
        <title>Expanding the biotechnology potential of lactobacilli through comparative genomics of 213 strains and associated genera.</title>
        <authorList>
            <person name="Sun Z."/>
            <person name="Harris H.M."/>
            <person name="McCann A."/>
            <person name="Guo C."/>
            <person name="Argimon S."/>
            <person name="Zhang W."/>
            <person name="Yang X."/>
            <person name="Jeffery I.B."/>
            <person name="Cooney J.C."/>
            <person name="Kagawa T.F."/>
            <person name="Liu W."/>
            <person name="Song Y."/>
            <person name="Salvetti E."/>
            <person name="Wrobel A."/>
            <person name="Rasinkangas P."/>
            <person name="Parkhill J."/>
            <person name="Rea M.C."/>
            <person name="O'Sullivan O."/>
            <person name="Ritari J."/>
            <person name="Douillard F.P."/>
            <person name="Paul Ross R."/>
            <person name="Yang R."/>
            <person name="Briner A.E."/>
            <person name="Felis G.E."/>
            <person name="de Vos W.M."/>
            <person name="Barrangou R."/>
            <person name="Klaenhammer T.R."/>
            <person name="Caufield P.W."/>
            <person name="Cui Y."/>
            <person name="Zhang H."/>
            <person name="O'Toole P.W."/>
        </authorList>
    </citation>
    <scope>NUCLEOTIDE SEQUENCE [LARGE SCALE GENOMIC DNA]</scope>
    <source>
        <strain evidence="6 7">DSM 20505</strain>
    </source>
</reference>
<dbReference type="InterPro" id="IPR000277">
    <property type="entry name" value="Cys/Met-Metab_PyrdxlP-dep_enz"/>
</dbReference>
<keyword evidence="3 4" id="KW-0663">Pyridoxal phosphate</keyword>
<dbReference type="Proteomes" id="UP000051679">
    <property type="component" value="Unassembled WGS sequence"/>
</dbReference>
<dbReference type="PANTHER" id="PTHR11808:SF90">
    <property type="entry name" value="CYSTATHIONINE GAMMA-SYNTHASE"/>
    <property type="match status" value="1"/>
</dbReference>
<evidence type="ECO:0000256" key="5">
    <source>
        <dbReference type="RuleBase" id="RU362118"/>
    </source>
</evidence>
<feature type="modified residue" description="N6-(pyridoxal phosphate)lysine" evidence="4">
    <location>
        <position position="200"/>
    </location>
</feature>
<evidence type="ECO:0000256" key="3">
    <source>
        <dbReference type="ARBA" id="ARBA00022898"/>
    </source>
</evidence>
<dbReference type="PATRIC" id="fig|1291052.5.peg.1485"/>
<dbReference type="Gene3D" id="3.40.640.10">
    <property type="entry name" value="Type I PLP-dependent aspartate aminotransferase-like (Major domain)"/>
    <property type="match status" value="1"/>
</dbReference>
<dbReference type="Pfam" id="PF01053">
    <property type="entry name" value="Cys_Met_Meta_PP"/>
    <property type="match status" value="1"/>
</dbReference>
<dbReference type="InterPro" id="IPR015422">
    <property type="entry name" value="PyrdxlP-dep_Trfase_small"/>
</dbReference>
<sequence>MVKIATQLAQGTNGTDDDKTGAVVAPLYFSTAFRHPGLGQSTGYDYSRLETPTRELLEKQLAAIEHGTHALAVSSGMAAIDLVFSALTKTGDHFLSTDDLYGGSFRYFDERQANYKINYDKWNGINVDDLLLQIRPETKLVWIESPSNPTMKVIDIEGVAKAVHAIRPDILIAVDNTFLTPIYQNPLDLGADIVVHSATKYLGGHNDILAGAVIVKDDALFTTLTNQLTTTGQTLDPFPAWLLIRSLKTLAVRMAGHTKNAQYLAGKLPTLPGIDKVLYAGVGGMISFYLADNYNVDTFLRHLQVCSFAESLGGVESLITVPYIQTHHDMSVEDRLHLGITPQLIRFSVGLEDQDDLLSDITRAVAAAKE</sequence>
<proteinExistence type="inferred from homology"/>
<dbReference type="AlphaFoldDB" id="A0A0R1ZQ12"/>
<dbReference type="GO" id="GO:0030170">
    <property type="term" value="F:pyridoxal phosphate binding"/>
    <property type="evidence" value="ECO:0007669"/>
    <property type="project" value="InterPro"/>
</dbReference>
<dbReference type="EMBL" id="AYYO01000024">
    <property type="protein sequence ID" value="KRM55300.1"/>
    <property type="molecule type" value="Genomic_DNA"/>
</dbReference>
<dbReference type="PANTHER" id="PTHR11808">
    <property type="entry name" value="TRANS-SULFURATION ENZYME FAMILY MEMBER"/>
    <property type="match status" value="1"/>
</dbReference>
<dbReference type="RefSeq" id="WP_054678484.1">
    <property type="nucleotide sequence ID" value="NZ_AYYO01000024.1"/>
</dbReference>
<dbReference type="PIRSF" id="PIRSF001434">
    <property type="entry name" value="CGS"/>
    <property type="match status" value="1"/>
</dbReference>
<dbReference type="STRING" id="1291052.FC18_GL001465"/>
<evidence type="ECO:0000313" key="6">
    <source>
        <dbReference type="EMBL" id="KRM55300.1"/>
    </source>
</evidence>
<dbReference type="InterPro" id="IPR015421">
    <property type="entry name" value="PyrdxlP-dep_Trfase_major"/>
</dbReference>
<dbReference type="CDD" id="cd00614">
    <property type="entry name" value="CGS_like"/>
    <property type="match status" value="1"/>
</dbReference>
<protein>
    <submittedName>
        <fullName evidence="6">Cysteine synthase cystathionine gamma-synthase</fullName>
    </submittedName>
</protein>
<evidence type="ECO:0000256" key="2">
    <source>
        <dbReference type="ARBA" id="ARBA00009077"/>
    </source>
</evidence>
<evidence type="ECO:0000256" key="4">
    <source>
        <dbReference type="PIRSR" id="PIRSR001434-2"/>
    </source>
</evidence>
<comment type="caution">
    <text evidence="6">The sequence shown here is derived from an EMBL/GenBank/DDBJ whole genome shotgun (WGS) entry which is preliminary data.</text>
</comment>
<dbReference type="GO" id="GO:0019346">
    <property type="term" value="P:transsulfuration"/>
    <property type="evidence" value="ECO:0007669"/>
    <property type="project" value="InterPro"/>
</dbReference>
<dbReference type="InterPro" id="IPR015424">
    <property type="entry name" value="PyrdxlP-dep_Trfase"/>
</dbReference>
<accession>A0A0R1ZQ12</accession>
<evidence type="ECO:0000313" key="7">
    <source>
        <dbReference type="Proteomes" id="UP000051679"/>
    </source>
</evidence>
<evidence type="ECO:0000256" key="1">
    <source>
        <dbReference type="ARBA" id="ARBA00001933"/>
    </source>
</evidence>
<dbReference type="InterPro" id="IPR054542">
    <property type="entry name" value="Cys_met_metab_PP"/>
</dbReference>